<feature type="repeat" description="WD" evidence="4">
    <location>
        <begin position="167"/>
        <end position="209"/>
    </location>
</feature>
<evidence type="ECO:0000256" key="3">
    <source>
        <dbReference type="ARBA" id="ARBA00022737"/>
    </source>
</evidence>
<dbReference type="InterPro" id="IPR039328">
    <property type="entry name" value="WDR89"/>
</dbReference>
<protein>
    <recommendedName>
        <fullName evidence="1">WD repeat-containing protein 89</fullName>
    </recommendedName>
</protein>
<dbReference type="InterPro" id="IPR015943">
    <property type="entry name" value="WD40/YVTN_repeat-like_dom_sf"/>
</dbReference>
<evidence type="ECO:0000256" key="1">
    <source>
        <dbReference type="ARBA" id="ARBA00021125"/>
    </source>
</evidence>
<sequence length="385" mass="42465">MEDFEKQFGTLSIAKRSKSAEDPTYMLHVDCQTTAVEHGSQAVAVACSNLSVCLYNKQTLRQTGQYLGHSGPICGVRFSQTSGNLLYSASSDGTIRCWDVRTPGASAVHIFKSHPSHVFTSFDINCEDQIICAGTDKVLEDSYMVFWDVRASSKECAPGGSLLGVYSESHNDDITQICFHPSNKNFLLSGSVDGLVNVFDVAKDTEDSALLATCNLDSSVSFTNWAGETYQIYCLSHDEAFALWDLAQLDTEETITLLKIEDARESTKIPGSHLDYLIGGLYHEQAKKLVIVGGTNTGKIHLLECCKDGLKHMCSLENAHSSVVRCLHWDEQDHSLLTGGEDAQLFLWRPGAVELSVSKKESLKSTSSVQQKTRVHNKMFCKKRK</sequence>
<dbReference type="InterPro" id="IPR001680">
    <property type="entry name" value="WD40_rpt"/>
</dbReference>
<dbReference type="Pfam" id="PF00400">
    <property type="entry name" value="WD40"/>
    <property type="match status" value="3"/>
</dbReference>
<keyword evidence="6" id="KW-1185">Reference proteome</keyword>
<evidence type="ECO:0000256" key="4">
    <source>
        <dbReference type="PROSITE-ProRule" id="PRU00221"/>
    </source>
</evidence>
<feature type="repeat" description="WD" evidence="4">
    <location>
        <begin position="317"/>
        <end position="348"/>
    </location>
</feature>
<gene>
    <name evidence="5" type="primary">Wdr89</name>
    <name evidence="5" type="ORF">GTO96_0012136</name>
</gene>
<dbReference type="InterPro" id="IPR036322">
    <property type="entry name" value="WD40_repeat_dom_sf"/>
</dbReference>
<keyword evidence="2 4" id="KW-0853">WD repeat</keyword>
<organism evidence="5 6">
    <name type="scientific">Polypterus senegalus</name>
    <name type="common">Senegal bichir</name>
    <dbReference type="NCBI Taxonomy" id="55291"/>
    <lineage>
        <taxon>Eukaryota</taxon>
        <taxon>Metazoa</taxon>
        <taxon>Chordata</taxon>
        <taxon>Craniata</taxon>
        <taxon>Vertebrata</taxon>
        <taxon>Euteleostomi</taxon>
        <taxon>Actinopterygii</taxon>
        <taxon>Polypteriformes</taxon>
        <taxon>Polypteridae</taxon>
        <taxon>Polypterus</taxon>
    </lineage>
</organism>
<dbReference type="Proteomes" id="UP000886611">
    <property type="component" value="Unassembled WGS sequence"/>
</dbReference>
<dbReference type="RefSeq" id="XP_039598138.1">
    <property type="nucleotide sequence ID" value="XM_039742204.1"/>
</dbReference>
<accession>A0A8X8BKC4</accession>
<proteinExistence type="predicted"/>
<dbReference type="EMBL" id="JAATIS010008546">
    <property type="protein sequence ID" value="KAG2457381.1"/>
    <property type="molecule type" value="Genomic_DNA"/>
</dbReference>
<dbReference type="RefSeq" id="XP_039598139.1">
    <property type="nucleotide sequence ID" value="XM_039742205.1"/>
</dbReference>
<dbReference type="PANTHER" id="PTHR22889:SF0">
    <property type="entry name" value="WD REPEAT-CONTAINING PROTEIN 89"/>
    <property type="match status" value="1"/>
</dbReference>
<evidence type="ECO:0000256" key="2">
    <source>
        <dbReference type="ARBA" id="ARBA00022574"/>
    </source>
</evidence>
<evidence type="ECO:0000313" key="5">
    <source>
        <dbReference type="EMBL" id="KAG2457381.1"/>
    </source>
</evidence>
<dbReference type="PROSITE" id="PS50082">
    <property type="entry name" value="WD_REPEATS_2"/>
    <property type="match status" value="3"/>
</dbReference>
<dbReference type="SMART" id="SM00320">
    <property type="entry name" value="WD40"/>
    <property type="match status" value="4"/>
</dbReference>
<dbReference type="GeneID" id="120519104"/>
<dbReference type="OrthoDB" id="25131at2759"/>
<feature type="non-terminal residue" evidence="5">
    <location>
        <position position="385"/>
    </location>
</feature>
<dbReference type="PROSITE" id="PS50294">
    <property type="entry name" value="WD_REPEATS_REGION"/>
    <property type="match status" value="2"/>
</dbReference>
<keyword evidence="3" id="KW-0677">Repeat</keyword>
<feature type="repeat" description="WD" evidence="4">
    <location>
        <begin position="66"/>
        <end position="108"/>
    </location>
</feature>
<dbReference type="Gene3D" id="2.130.10.10">
    <property type="entry name" value="YVTN repeat-like/Quinoprotein amine dehydrogenase"/>
    <property type="match status" value="2"/>
</dbReference>
<dbReference type="PANTHER" id="PTHR22889">
    <property type="entry name" value="WD REPEAT-CONTAINING PROTEIN 89"/>
    <property type="match status" value="1"/>
</dbReference>
<name>A0A8X8BKC4_POLSE</name>
<dbReference type="AlphaFoldDB" id="A0A8X8BKC4"/>
<comment type="caution">
    <text evidence="5">The sequence shown here is derived from an EMBL/GenBank/DDBJ whole genome shotgun (WGS) entry which is preliminary data.</text>
</comment>
<feature type="non-terminal residue" evidence="5">
    <location>
        <position position="1"/>
    </location>
</feature>
<dbReference type="SUPFAM" id="SSF50978">
    <property type="entry name" value="WD40 repeat-like"/>
    <property type="match status" value="1"/>
</dbReference>
<reference evidence="5 6" key="1">
    <citation type="journal article" date="2021" name="Cell">
        <title>Tracing the genetic footprints of vertebrate landing in non-teleost ray-finned fishes.</title>
        <authorList>
            <person name="Bi X."/>
            <person name="Wang K."/>
            <person name="Yang L."/>
            <person name="Pan H."/>
            <person name="Jiang H."/>
            <person name="Wei Q."/>
            <person name="Fang M."/>
            <person name="Yu H."/>
            <person name="Zhu C."/>
            <person name="Cai Y."/>
            <person name="He Y."/>
            <person name="Gan X."/>
            <person name="Zeng H."/>
            <person name="Yu D."/>
            <person name="Zhu Y."/>
            <person name="Jiang H."/>
            <person name="Qiu Q."/>
            <person name="Yang H."/>
            <person name="Zhang Y.E."/>
            <person name="Wang W."/>
            <person name="Zhu M."/>
            <person name="He S."/>
            <person name="Zhang G."/>
        </authorList>
    </citation>
    <scope>NUCLEOTIDE SEQUENCE [LARGE SCALE GENOMIC DNA]</scope>
    <source>
        <strain evidence="5">Bchr_013</strain>
    </source>
</reference>
<evidence type="ECO:0000313" key="6">
    <source>
        <dbReference type="Proteomes" id="UP000886611"/>
    </source>
</evidence>